<dbReference type="InterPro" id="IPR010093">
    <property type="entry name" value="SinI_DNA-bd"/>
</dbReference>
<dbReference type="Pfam" id="PF12728">
    <property type="entry name" value="HTH_17"/>
    <property type="match status" value="1"/>
</dbReference>
<dbReference type="NCBIfam" id="TIGR01764">
    <property type="entry name" value="excise"/>
    <property type="match status" value="1"/>
</dbReference>
<reference evidence="2" key="1">
    <citation type="submission" date="2023-03" db="EMBL/GenBank/DDBJ databases">
        <title>Edaphobacter sp.</title>
        <authorList>
            <person name="Huber K.J."/>
            <person name="Papendorf J."/>
            <person name="Pilke C."/>
            <person name="Bunk B."/>
            <person name="Sproeer C."/>
            <person name="Pester M."/>
        </authorList>
    </citation>
    <scope>NUCLEOTIDE SEQUENCE</scope>
    <source>
        <strain evidence="2">DSM 109919</strain>
    </source>
</reference>
<name>A0AAU7CUY3_9BACT</name>
<gene>
    <name evidence="2" type="ORF">P4G45_10420</name>
</gene>
<dbReference type="KEGG" id="epl:P4G45_10420"/>
<organism evidence="2">
    <name type="scientific">Edaphobacter paludis</name>
    <dbReference type="NCBI Taxonomy" id="3035702"/>
    <lineage>
        <taxon>Bacteria</taxon>
        <taxon>Pseudomonadati</taxon>
        <taxon>Acidobacteriota</taxon>
        <taxon>Terriglobia</taxon>
        <taxon>Terriglobales</taxon>
        <taxon>Acidobacteriaceae</taxon>
        <taxon>Edaphobacter</taxon>
    </lineage>
</organism>
<dbReference type="GO" id="GO:0003677">
    <property type="term" value="F:DNA binding"/>
    <property type="evidence" value="ECO:0007669"/>
    <property type="project" value="InterPro"/>
</dbReference>
<dbReference type="RefSeq" id="WP_348266416.1">
    <property type="nucleotide sequence ID" value="NZ_CP121194.1"/>
</dbReference>
<dbReference type="InterPro" id="IPR041657">
    <property type="entry name" value="HTH_17"/>
</dbReference>
<sequence>MPEAELFNFSAPSVSSILDIAAIDECFIGEICASAENSLARMVEDYGCAITVVQLAKILQCSRGQIYKLIDDKRLPALKVGTMVRLDPGTVADWIRRKMTMTA</sequence>
<accession>A0AAU7CUY3</accession>
<proteinExistence type="predicted"/>
<feature type="domain" description="Helix-turn-helix" evidence="1">
    <location>
        <begin position="51"/>
        <end position="98"/>
    </location>
</feature>
<dbReference type="AlphaFoldDB" id="A0AAU7CUY3"/>
<protein>
    <submittedName>
        <fullName evidence="2">Helix-turn-helix domain-containing protein</fullName>
    </submittedName>
</protein>
<dbReference type="EMBL" id="CP121194">
    <property type="protein sequence ID" value="XBH08906.1"/>
    <property type="molecule type" value="Genomic_DNA"/>
</dbReference>
<evidence type="ECO:0000259" key="1">
    <source>
        <dbReference type="Pfam" id="PF12728"/>
    </source>
</evidence>
<evidence type="ECO:0000313" key="2">
    <source>
        <dbReference type="EMBL" id="XBH08906.1"/>
    </source>
</evidence>